<gene>
    <name evidence="1" type="ORF">HMPREF0742_00191</name>
</gene>
<comment type="caution">
    <text evidence="1">The sequence shown here is derived from an EMBL/GenBank/DDBJ whole genome shotgun (WGS) entry which is preliminary data.</text>
</comment>
<dbReference type="Proteomes" id="UP000017174">
    <property type="component" value="Unassembled WGS sequence"/>
</dbReference>
<dbReference type="HOGENOM" id="CLU_3065835_0_0_11"/>
<dbReference type="PROSITE" id="PS51257">
    <property type="entry name" value="PROKAR_LIPOPROTEIN"/>
    <property type="match status" value="1"/>
</dbReference>
<accession>U7V6G3</accession>
<dbReference type="AlphaFoldDB" id="U7V6G3"/>
<evidence type="ECO:0000313" key="1">
    <source>
        <dbReference type="EMBL" id="ERT67287.1"/>
    </source>
</evidence>
<evidence type="ECO:0000313" key="2">
    <source>
        <dbReference type="Proteomes" id="UP000017174"/>
    </source>
</evidence>
<proteinExistence type="predicted"/>
<organism evidence="1 2">
    <name type="scientific">Rothia aeria F0184</name>
    <dbReference type="NCBI Taxonomy" id="888019"/>
    <lineage>
        <taxon>Bacteria</taxon>
        <taxon>Bacillati</taxon>
        <taxon>Actinomycetota</taxon>
        <taxon>Actinomycetes</taxon>
        <taxon>Micrococcales</taxon>
        <taxon>Micrococcaceae</taxon>
        <taxon>Rothia</taxon>
    </lineage>
</organism>
<dbReference type="EMBL" id="AXZG01000010">
    <property type="protein sequence ID" value="ERT67287.1"/>
    <property type="molecule type" value="Genomic_DNA"/>
</dbReference>
<reference evidence="1 2" key="1">
    <citation type="submission" date="2013-08" db="EMBL/GenBank/DDBJ databases">
        <authorList>
            <person name="Weinstock G."/>
            <person name="Sodergren E."/>
            <person name="Wylie T."/>
            <person name="Fulton L."/>
            <person name="Fulton R."/>
            <person name="Fronick C."/>
            <person name="O'Laughlin M."/>
            <person name="Godfrey J."/>
            <person name="Miner T."/>
            <person name="Herter B."/>
            <person name="Appelbaum E."/>
            <person name="Cordes M."/>
            <person name="Lek S."/>
            <person name="Wollam A."/>
            <person name="Pepin K.H."/>
            <person name="Palsikar V.B."/>
            <person name="Mitreva M."/>
            <person name="Wilson R.K."/>
        </authorList>
    </citation>
    <scope>NUCLEOTIDE SEQUENCE [LARGE SCALE GENOMIC DNA]</scope>
    <source>
        <strain evidence="1 2">F0184</strain>
    </source>
</reference>
<name>U7V6G3_9MICC</name>
<protein>
    <submittedName>
        <fullName evidence="1">Uncharacterized protein</fullName>
    </submittedName>
</protein>
<sequence>MQPPSLRFSTQLPYHQAFSSYSCDAAASSEGGVPPKSETPPQYTQILCAFSIC</sequence>